<evidence type="ECO:0000259" key="11">
    <source>
        <dbReference type="Pfam" id="PF03015"/>
    </source>
</evidence>
<dbReference type="EMBL" id="CAKASE010000075">
    <property type="protein sequence ID" value="CAG9576942.1"/>
    <property type="molecule type" value="Genomic_DNA"/>
</dbReference>
<protein>
    <recommendedName>
        <fullName evidence="10">Fatty acyl-CoA reductase</fullName>
        <ecNumber evidence="10">1.2.1.84</ecNumber>
    </recommendedName>
</protein>
<dbReference type="GO" id="GO:0102965">
    <property type="term" value="F:alcohol-forming long-chain fatty acyl-CoA reductase activity"/>
    <property type="evidence" value="ECO:0007669"/>
    <property type="project" value="UniProtKB-EC"/>
</dbReference>
<comment type="caution">
    <text evidence="13">The sequence shown here is derived from an EMBL/GenBank/DDBJ whole genome shotgun (WGS) entry which is preliminary data.</text>
</comment>
<proteinExistence type="inferred from homology"/>
<keyword evidence="6 10" id="KW-1133">Transmembrane helix</keyword>
<accession>A0A8J2R0S5</accession>
<dbReference type="GO" id="GO:0016020">
    <property type="term" value="C:membrane"/>
    <property type="evidence" value="ECO:0007669"/>
    <property type="project" value="UniProtKB-SubCell"/>
</dbReference>
<evidence type="ECO:0000256" key="8">
    <source>
        <dbReference type="ARBA" id="ARBA00023136"/>
    </source>
</evidence>
<dbReference type="AlphaFoldDB" id="A0A8J2R0S5"/>
<evidence type="ECO:0000259" key="12">
    <source>
        <dbReference type="Pfam" id="PF07993"/>
    </source>
</evidence>
<evidence type="ECO:0000256" key="4">
    <source>
        <dbReference type="ARBA" id="ARBA00022692"/>
    </source>
</evidence>
<feature type="domain" description="Fatty acyl-CoA reductase C-terminal" evidence="11">
    <location>
        <begin position="371"/>
        <end position="463"/>
    </location>
</feature>
<keyword evidence="3 10" id="KW-0444">Lipid biosynthesis</keyword>
<reference evidence="13" key="1">
    <citation type="submission" date="2021-09" db="EMBL/GenBank/DDBJ databases">
        <authorList>
            <person name="Martin H S."/>
        </authorList>
    </citation>
    <scope>NUCLEOTIDE SEQUENCE</scope>
</reference>
<dbReference type="InterPro" id="IPR036291">
    <property type="entry name" value="NAD(P)-bd_dom_sf"/>
</dbReference>
<dbReference type="Pfam" id="PF03015">
    <property type="entry name" value="Sterile"/>
    <property type="match status" value="1"/>
</dbReference>
<keyword evidence="4 10" id="KW-0812">Transmembrane</keyword>
<keyword evidence="8 10" id="KW-0472">Membrane</keyword>
<keyword evidence="14" id="KW-1185">Reference proteome</keyword>
<dbReference type="Gene3D" id="3.40.50.720">
    <property type="entry name" value="NAD(P)-binding Rossmann-like Domain"/>
    <property type="match status" value="1"/>
</dbReference>
<comment type="catalytic activity">
    <reaction evidence="9 10">
        <text>a long-chain fatty acyl-CoA + 2 NADPH + 2 H(+) = a long-chain primary fatty alcohol + 2 NADP(+) + CoA</text>
        <dbReference type="Rhea" id="RHEA:52716"/>
        <dbReference type="ChEBI" id="CHEBI:15378"/>
        <dbReference type="ChEBI" id="CHEBI:57287"/>
        <dbReference type="ChEBI" id="CHEBI:57783"/>
        <dbReference type="ChEBI" id="CHEBI:58349"/>
        <dbReference type="ChEBI" id="CHEBI:77396"/>
        <dbReference type="ChEBI" id="CHEBI:83139"/>
        <dbReference type="EC" id="1.2.1.84"/>
    </reaction>
</comment>
<name>A0A8J2R0S5_9NEOP</name>
<evidence type="ECO:0000256" key="2">
    <source>
        <dbReference type="ARBA" id="ARBA00005928"/>
    </source>
</evidence>
<comment type="similarity">
    <text evidence="2 10">Belongs to the fatty acyl-CoA reductase family.</text>
</comment>
<keyword evidence="5 10" id="KW-0521">NADP</keyword>
<dbReference type="InterPro" id="IPR033640">
    <property type="entry name" value="FAR_C"/>
</dbReference>
<dbReference type="GO" id="GO:0005777">
    <property type="term" value="C:peroxisome"/>
    <property type="evidence" value="ECO:0007669"/>
    <property type="project" value="TreeGrafter"/>
</dbReference>
<organism evidence="13 14">
    <name type="scientific">Danaus chrysippus</name>
    <name type="common">African queen</name>
    <dbReference type="NCBI Taxonomy" id="151541"/>
    <lineage>
        <taxon>Eukaryota</taxon>
        <taxon>Metazoa</taxon>
        <taxon>Ecdysozoa</taxon>
        <taxon>Arthropoda</taxon>
        <taxon>Hexapoda</taxon>
        <taxon>Insecta</taxon>
        <taxon>Pterygota</taxon>
        <taxon>Neoptera</taxon>
        <taxon>Endopterygota</taxon>
        <taxon>Lepidoptera</taxon>
        <taxon>Glossata</taxon>
        <taxon>Ditrysia</taxon>
        <taxon>Papilionoidea</taxon>
        <taxon>Nymphalidae</taxon>
        <taxon>Danainae</taxon>
        <taxon>Danaini</taxon>
        <taxon>Danaina</taxon>
        <taxon>Danaus</taxon>
        <taxon>Anosia</taxon>
    </lineage>
</organism>
<evidence type="ECO:0000256" key="7">
    <source>
        <dbReference type="ARBA" id="ARBA00023098"/>
    </source>
</evidence>
<dbReference type="CDD" id="cd09071">
    <property type="entry name" value="FAR_C"/>
    <property type="match status" value="1"/>
</dbReference>
<dbReference type="PANTHER" id="PTHR11011:SF24">
    <property type="entry name" value="FATTY ACYL-COA REDUCTASE"/>
    <property type="match status" value="1"/>
</dbReference>
<evidence type="ECO:0000256" key="6">
    <source>
        <dbReference type="ARBA" id="ARBA00022989"/>
    </source>
</evidence>
<feature type="transmembrane region" description="Helical" evidence="10">
    <location>
        <begin position="369"/>
        <end position="387"/>
    </location>
</feature>
<dbReference type="Pfam" id="PF07993">
    <property type="entry name" value="NAD_binding_4"/>
    <property type="match status" value="1"/>
</dbReference>
<comment type="function">
    <text evidence="10">Catalyzes the reduction of fatty acyl-CoA to fatty alcohols.</text>
</comment>
<keyword evidence="7 10" id="KW-0443">Lipid metabolism</keyword>
<evidence type="ECO:0000256" key="5">
    <source>
        <dbReference type="ARBA" id="ARBA00022857"/>
    </source>
</evidence>
<feature type="domain" description="Thioester reductase (TE)" evidence="12">
    <location>
        <begin position="27"/>
        <end position="295"/>
    </location>
</feature>
<feature type="transmembrane region" description="Helical" evidence="10">
    <location>
        <begin position="480"/>
        <end position="498"/>
    </location>
</feature>
<sequence>MTFLEERDLDNVQTIPEYYRGKTIFMTGGSGFMGKALIEKLLYSCPDLEKIYLLLRPKKGVQPHDRLSAIYSSPCFDRLRKERPGVFQSKVFFIAGDVSDIGLGLSEDDRAMLLNQTQILFHVAASVRFDDPLKVAVKLNLFGTKQIVDLAKDMKNLESFVHVSTSYSNTNREPIEEILYPALGDWRETLEICETTDDHTLKVLTPKFIGELPNTYVFTKQLAEHVVYEQKGKMPIVIVRPSIVISSHLEPIPGWIDNFNGPAGIMAASGKGILRTILSRPEIISDYIPVDVAIKGCIVASWIRGTKKLEPTDDIPIYNDCVGKLNHMTMQDLVSVGSQMAQISPLKNALWAYGLSITTSKFKYNLEVLLFHMLPALLLDMILWIIGRKPMLVKVQRRIYTANMALHYYLTKQWTFSNKNLITLRSKIKEADLKDFYYEIENIDKYEFYKQCCLGGRKYLLKEADDSLPKAQAQYKRMVLLDKLLKIIFYGCLIWWILKRDFIQEYIQIIN</sequence>
<dbReference type="Proteomes" id="UP000789524">
    <property type="component" value="Unassembled WGS sequence"/>
</dbReference>
<dbReference type="EC" id="1.2.1.84" evidence="10"/>
<evidence type="ECO:0000256" key="10">
    <source>
        <dbReference type="RuleBase" id="RU363097"/>
    </source>
</evidence>
<evidence type="ECO:0000256" key="9">
    <source>
        <dbReference type="ARBA" id="ARBA00052530"/>
    </source>
</evidence>
<dbReference type="PANTHER" id="PTHR11011">
    <property type="entry name" value="MALE STERILITY PROTEIN 2-RELATED"/>
    <property type="match status" value="1"/>
</dbReference>
<dbReference type="OrthoDB" id="429813at2759"/>
<comment type="subcellular location">
    <subcellularLocation>
        <location evidence="1">Membrane</location>
        <topology evidence="1">Multi-pass membrane protein</topology>
    </subcellularLocation>
</comment>
<dbReference type="SUPFAM" id="SSF51735">
    <property type="entry name" value="NAD(P)-binding Rossmann-fold domains"/>
    <property type="match status" value="1"/>
</dbReference>
<evidence type="ECO:0000313" key="14">
    <source>
        <dbReference type="Proteomes" id="UP000789524"/>
    </source>
</evidence>
<gene>
    <name evidence="13" type="ORF">DCHRY22_LOCUS12111</name>
</gene>
<evidence type="ECO:0000313" key="13">
    <source>
        <dbReference type="EMBL" id="CAG9576942.1"/>
    </source>
</evidence>
<dbReference type="GO" id="GO:0080019">
    <property type="term" value="F:alcohol-forming very long-chain fatty acyl-CoA reductase activity"/>
    <property type="evidence" value="ECO:0007669"/>
    <property type="project" value="InterPro"/>
</dbReference>
<dbReference type="GO" id="GO:0035336">
    <property type="term" value="P:long-chain fatty-acyl-CoA metabolic process"/>
    <property type="evidence" value="ECO:0007669"/>
    <property type="project" value="TreeGrafter"/>
</dbReference>
<dbReference type="InterPro" id="IPR026055">
    <property type="entry name" value="FAR"/>
</dbReference>
<evidence type="ECO:0000256" key="1">
    <source>
        <dbReference type="ARBA" id="ARBA00004141"/>
    </source>
</evidence>
<dbReference type="FunFam" id="3.40.50.720:FF:000143">
    <property type="entry name" value="Fatty acyl-CoA reductase"/>
    <property type="match status" value="1"/>
</dbReference>
<evidence type="ECO:0000256" key="3">
    <source>
        <dbReference type="ARBA" id="ARBA00022516"/>
    </source>
</evidence>
<keyword evidence="10" id="KW-0560">Oxidoreductase</keyword>
<dbReference type="InterPro" id="IPR013120">
    <property type="entry name" value="FAR_NAD-bd"/>
</dbReference>
<dbReference type="CDD" id="cd05236">
    <property type="entry name" value="FAR-N_SDR_e"/>
    <property type="match status" value="1"/>
</dbReference>